<reference evidence="1" key="2">
    <citation type="submission" date="2025-03" db="EMBL/GenBank/DDBJ databases">
        <authorList>
            <consortium name="ELIXIR-Norway"/>
            <consortium name="Elixir Norway"/>
        </authorList>
    </citation>
    <scope>NUCLEOTIDE SEQUENCE</scope>
</reference>
<gene>
    <name evidence="1" type="ORF">MRATA1EN22A_LOCUS8918</name>
</gene>
<dbReference type="Proteomes" id="UP001162501">
    <property type="component" value="Chromosome 2"/>
</dbReference>
<name>A0AC59YQC7_RANTA</name>
<dbReference type="EMBL" id="OX596086">
    <property type="protein sequence ID" value="CAM9889917.1"/>
    <property type="molecule type" value="Genomic_DNA"/>
</dbReference>
<reference evidence="1" key="1">
    <citation type="submission" date="2023-05" db="EMBL/GenBank/DDBJ databases">
        <authorList>
            <consortium name="ELIXIR-Norway"/>
        </authorList>
    </citation>
    <scope>NUCLEOTIDE SEQUENCE</scope>
</reference>
<proteinExistence type="predicted"/>
<organism evidence="1 2">
    <name type="scientific">Rangifer tarandus platyrhynchus</name>
    <name type="common">Svalbard reindeer</name>
    <dbReference type="NCBI Taxonomy" id="3082113"/>
    <lineage>
        <taxon>Eukaryota</taxon>
        <taxon>Metazoa</taxon>
        <taxon>Chordata</taxon>
        <taxon>Craniata</taxon>
        <taxon>Vertebrata</taxon>
        <taxon>Euteleostomi</taxon>
        <taxon>Mammalia</taxon>
        <taxon>Eutheria</taxon>
        <taxon>Laurasiatheria</taxon>
        <taxon>Artiodactyla</taxon>
        <taxon>Ruminantia</taxon>
        <taxon>Pecora</taxon>
        <taxon>Cervidae</taxon>
        <taxon>Odocoileinae</taxon>
        <taxon>Rangifer</taxon>
    </lineage>
</organism>
<protein>
    <submittedName>
        <fullName evidence="1">Uncharacterized protein</fullName>
    </submittedName>
</protein>
<evidence type="ECO:0000313" key="2">
    <source>
        <dbReference type="Proteomes" id="UP001162501"/>
    </source>
</evidence>
<accession>A0AC59YQC7</accession>
<evidence type="ECO:0000313" key="1">
    <source>
        <dbReference type="EMBL" id="CAM9889917.1"/>
    </source>
</evidence>
<sequence>MSLTIRAPSVDYRNTLGLCGTFDENPENYFHDKNGIVTDQTFNNCVAFVNEWRILPGESMFDTMPVSLPSPENYPTVAAYWTLLHCFSSYDCSDSQGKNCQEDVDECESRPCFPGTECLNTFGSYHCHSCPKGFYGDGKTCHAINVQQLSTEHSLLGASSIHSPATTKMFLAATNHISHFSLKPVTTQINHSNKAISHQISDFEHRDHTPSTNLGLEELAVPTNNHSSLSINLNSSHKAGEYTQTNRSAQGYTQYKDGFTSSLTRAITVLPEKPGLNKRSSCAESPCLLGVSRVPTTDGHFQCGRCPFGYYGDVINCREDCKPCCHHGIRCETIVCNRYYENGGQCLKPDVCEYKPGWYGPTCSTALCDPICLNGGSCNKPNTCICPNGFFGTQCQNGYTGMRCQKSICVPMCINGGKCVGPNLCSLSFWLDRETMQHT</sequence>